<comment type="caution">
    <text evidence="4">The sequence shown here is derived from an EMBL/GenBank/DDBJ whole genome shotgun (WGS) entry which is preliminary data.</text>
</comment>
<accession>A0ABS9PB71</accession>
<dbReference type="Pfam" id="PF00072">
    <property type="entry name" value="Response_reg"/>
    <property type="match status" value="1"/>
</dbReference>
<feature type="modified residue" description="4-aspartylphosphate" evidence="1">
    <location>
        <position position="70"/>
    </location>
</feature>
<evidence type="ECO:0000259" key="2">
    <source>
        <dbReference type="PROSITE" id="PS50110"/>
    </source>
</evidence>
<dbReference type="InterPro" id="IPR035919">
    <property type="entry name" value="EAL_sf"/>
</dbReference>
<dbReference type="SMART" id="SM00448">
    <property type="entry name" value="REC"/>
    <property type="match status" value="1"/>
</dbReference>
<dbReference type="CDD" id="cd01948">
    <property type="entry name" value="EAL"/>
    <property type="match status" value="1"/>
</dbReference>
<proteinExistence type="predicted"/>
<evidence type="ECO:0000313" key="5">
    <source>
        <dbReference type="Proteomes" id="UP000814385"/>
    </source>
</evidence>
<feature type="domain" description="Response regulatory" evidence="2">
    <location>
        <begin position="18"/>
        <end position="140"/>
    </location>
</feature>
<protein>
    <submittedName>
        <fullName evidence="4">EAL domain-containing response regulator</fullName>
    </submittedName>
</protein>
<dbReference type="InterPro" id="IPR050706">
    <property type="entry name" value="Cyclic-di-GMP_PDE-like"/>
</dbReference>
<dbReference type="SUPFAM" id="SSF52172">
    <property type="entry name" value="CheY-like"/>
    <property type="match status" value="1"/>
</dbReference>
<dbReference type="InterPro" id="IPR011006">
    <property type="entry name" value="CheY-like_superfamily"/>
</dbReference>
<evidence type="ECO:0000313" key="4">
    <source>
        <dbReference type="EMBL" id="MCG6659020.1"/>
    </source>
</evidence>
<reference evidence="4 5" key="1">
    <citation type="submission" date="2020-05" db="EMBL/GenBank/DDBJ databases">
        <title>Comparative genomic analysis of denitrifying bacteria from Halomonas genus.</title>
        <authorList>
            <person name="Wang L."/>
            <person name="Shao Z."/>
        </authorList>
    </citation>
    <scope>NUCLEOTIDE SEQUENCE [LARGE SCALE GENOMIC DNA]</scope>
    <source>
        <strain evidence="4 5">A4</strain>
    </source>
</reference>
<dbReference type="Gene3D" id="3.40.50.2300">
    <property type="match status" value="1"/>
</dbReference>
<dbReference type="Proteomes" id="UP000814385">
    <property type="component" value="Unassembled WGS sequence"/>
</dbReference>
<organism evidence="4 5">
    <name type="scientific">Billgrantia campisalis</name>
    <dbReference type="NCBI Taxonomy" id="74661"/>
    <lineage>
        <taxon>Bacteria</taxon>
        <taxon>Pseudomonadati</taxon>
        <taxon>Pseudomonadota</taxon>
        <taxon>Gammaproteobacteria</taxon>
        <taxon>Oceanospirillales</taxon>
        <taxon>Halomonadaceae</taxon>
        <taxon>Billgrantia</taxon>
    </lineage>
</organism>
<name>A0ABS9PB71_9GAMM</name>
<dbReference type="SMART" id="SM00052">
    <property type="entry name" value="EAL"/>
    <property type="match status" value="1"/>
</dbReference>
<gene>
    <name evidence="4" type="ORF">HOP52_14765</name>
</gene>
<dbReference type="InterPro" id="IPR001633">
    <property type="entry name" value="EAL_dom"/>
</dbReference>
<dbReference type="Pfam" id="PF00563">
    <property type="entry name" value="EAL"/>
    <property type="match status" value="1"/>
</dbReference>
<dbReference type="PROSITE" id="PS50110">
    <property type="entry name" value="RESPONSE_REGULATORY"/>
    <property type="match status" value="1"/>
</dbReference>
<feature type="domain" description="EAL" evidence="3">
    <location>
        <begin position="153"/>
        <end position="406"/>
    </location>
</feature>
<dbReference type="PROSITE" id="PS50883">
    <property type="entry name" value="EAL"/>
    <property type="match status" value="1"/>
</dbReference>
<dbReference type="InterPro" id="IPR001789">
    <property type="entry name" value="Sig_transdc_resp-reg_receiver"/>
</dbReference>
<dbReference type="Gene3D" id="3.20.20.450">
    <property type="entry name" value="EAL domain"/>
    <property type="match status" value="1"/>
</dbReference>
<keyword evidence="5" id="KW-1185">Reference proteome</keyword>
<sequence>MPISTDSEQTTGLPPGLRLLIVEDHDFQRQVLAGLLRRLGAEEIHEAACGHSALELMATLEPPVDIVISDLDMPGMDGMEFIRRVGESWHEPALVIVSALEPSLIRSVRTMAAAYGLSLLDTIEKPPAPRELLSALRKYKPDQRRLRAPPMEEHYSAADLEAAMVGDQFEPFFQPKVELATGRLCGFEALARWRHPEHGVLSPHAFIDTMESRGLIDALTDVMLDKASAWCAFWRNRGLDIKVSVNISIQSLADVGLAESLIERVRRQGLDPCYMILEITETAVMIEVGRVLENLARLRMKGFELSIDDYGTGYSSMQQLTRIAAGELKIDRTFVNFASHQNDGRVILRSSLEMARKLNLTTVAEGVETPEDWALLAEYGCDQAQGYLIARPMAADTVADWAQQWDPERWLTGLSPELKQ</sequence>
<evidence type="ECO:0000256" key="1">
    <source>
        <dbReference type="PROSITE-ProRule" id="PRU00169"/>
    </source>
</evidence>
<dbReference type="SUPFAM" id="SSF141868">
    <property type="entry name" value="EAL domain-like"/>
    <property type="match status" value="1"/>
</dbReference>
<evidence type="ECO:0000259" key="3">
    <source>
        <dbReference type="PROSITE" id="PS50883"/>
    </source>
</evidence>
<dbReference type="EMBL" id="JABFUC010000012">
    <property type="protein sequence ID" value="MCG6659020.1"/>
    <property type="molecule type" value="Genomic_DNA"/>
</dbReference>
<dbReference type="PANTHER" id="PTHR33121:SF79">
    <property type="entry name" value="CYCLIC DI-GMP PHOSPHODIESTERASE PDED-RELATED"/>
    <property type="match status" value="1"/>
</dbReference>
<dbReference type="RefSeq" id="WP_238978162.1">
    <property type="nucleotide sequence ID" value="NZ_JABFUC010000012.1"/>
</dbReference>
<dbReference type="PANTHER" id="PTHR33121">
    <property type="entry name" value="CYCLIC DI-GMP PHOSPHODIESTERASE PDEF"/>
    <property type="match status" value="1"/>
</dbReference>
<keyword evidence="1" id="KW-0597">Phosphoprotein</keyword>